<proteinExistence type="predicted"/>
<name>A0AAD5YFY0_9APHY</name>
<dbReference type="InterPro" id="IPR009291">
    <property type="entry name" value="Vps62"/>
</dbReference>
<evidence type="ECO:0000313" key="2">
    <source>
        <dbReference type="Proteomes" id="UP001212997"/>
    </source>
</evidence>
<evidence type="ECO:0000313" key="1">
    <source>
        <dbReference type="EMBL" id="KAJ3488038.1"/>
    </source>
</evidence>
<keyword evidence="2" id="KW-1185">Reference proteome</keyword>
<dbReference type="InterPro" id="IPR053102">
    <property type="entry name" value="VPS_Associated"/>
</dbReference>
<reference evidence="1" key="1">
    <citation type="submission" date="2022-07" db="EMBL/GenBank/DDBJ databases">
        <title>Genome Sequence of Physisporinus lineatus.</title>
        <authorList>
            <person name="Buettner E."/>
        </authorList>
    </citation>
    <scope>NUCLEOTIDE SEQUENCE</scope>
    <source>
        <strain evidence="1">VT162</strain>
    </source>
</reference>
<dbReference type="PANTHER" id="PTHR48220:SF1">
    <property type="entry name" value="VACUOLAR PROTEIN SORTING-ASSOCIATED PROTEIN 62-RELATED"/>
    <property type="match status" value="1"/>
</dbReference>
<protein>
    <recommendedName>
        <fullName evidence="3">Vacuolar protein sorting-associated protein 62</fullName>
    </recommendedName>
</protein>
<dbReference type="AlphaFoldDB" id="A0AAD5YFY0"/>
<sequence>MPSYPYGLSVLLVYARKVIEVAQRTMSLNHDKPSHKPLPPFILDHAPLSHLWSQETWFPSDVSAHLTHVVPQVNFTNTSAAVTFGSISSFGEDVFLTSRDPVEDQPEWMLSSENKPNQTTGRSKAPATIIAVEKGAGILDAFYFYFYSFDKGNAPTILPNMSFSSHVGDWEHSMVRFINSTPTFLYLSAHSGGQAFNHSATQKTFGRATTFIAGGTHANYATPGDHLHGPFNILNDRTDSGALWDVTKNFRAFWFDKDTGVFSLAGGVGRGGFEEAQRCEGVGWLQFKGMWGDQRYPVPEHGQACLDVFGQDECTFDSGPTGPIMKNLGRIQVCQDETNCTVLDSLQ</sequence>
<organism evidence="1 2">
    <name type="scientific">Meripilus lineatus</name>
    <dbReference type="NCBI Taxonomy" id="2056292"/>
    <lineage>
        <taxon>Eukaryota</taxon>
        <taxon>Fungi</taxon>
        <taxon>Dikarya</taxon>
        <taxon>Basidiomycota</taxon>
        <taxon>Agaricomycotina</taxon>
        <taxon>Agaricomycetes</taxon>
        <taxon>Polyporales</taxon>
        <taxon>Meripilaceae</taxon>
        <taxon>Meripilus</taxon>
    </lineage>
</organism>
<dbReference type="GO" id="GO:0000329">
    <property type="term" value="C:fungal-type vacuole membrane"/>
    <property type="evidence" value="ECO:0007669"/>
    <property type="project" value="TreeGrafter"/>
</dbReference>
<accession>A0AAD5YFY0</accession>
<evidence type="ECO:0008006" key="3">
    <source>
        <dbReference type="Google" id="ProtNLM"/>
    </source>
</evidence>
<dbReference type="Pfam" id="PF06101">
    <property type="entry name" value="Vps62"/>
    <property type="match status" value="1"/>
</dbReference>
<dbReference type="EMBL" id="JANAWD010000076">
    <property type="protein sequence ID" value="KAJ3488038.1"/>
    <property type="molecule type" value="Genomic_DNA"/>
</dbReference>
<dbReference type="Proteomes" id="UP001212997">
    <property type="component" value="Unassembled WGS sequence"/>
</dbReference>
<comment type="caution">
    <text evidence="1">The sequence shown here is derived from an EMBL/GenBank/DDBJ whole genome shotgun (WGS) entry which is preliminary data.</text>
</comment>
<dbReference type="PANTHER" id="PTHR48220">
    <property type="match status" value="1"/>
</dbReference>
<dbReference type="GO" id="GO:0006623">
    <property type="term" value="P:protein targeting to vacuole"/>
    <property type="evidence" value="ECO:0007669"/>
    <property type="project" value="TreeGrafter"/>
</dbReference>
<gene>
    <name evidence="1" type="ORF">NLI96_g3119</name>
</gene>